<dbReference type="Proteomes" id="UP000295680">
    <property type="component" value="Unassembled WGS sequence"/>
</dbReference>
<protein>
    <submittedName>
        <fullName evidence="2">Ketosteroid isomerase-like protein</fullName>
    </submittedName>
</protein>
<dbReference type="InterPro" id="IPR032710">
    <property type="entry name" value="NTF2-like_dom_sf"/>
</dbReference>
<dbReference type="Gene3D" id="3.10.450.50">
    <property type="match status" value="1"/>
</dbReference>
<dbReference type="Pfam" id="PF12680">
    <property type="entry name" value="SnoaL_2"/>
    <property type="match status" value="1"/>
</dbReference>
<dbReference type="InterPro" id="IPR037401">
    <property type="entry name" value="SnoaL-like"/>
</dbReference>
<comment type="caution">
    <text evidence="2">The sequence shown here is derived from an EMBL/GenBank/DDBJ whole genome shotgun (WGS) entry which is preliminary data.</text>
</comment>
<sequence length="138" mass="15702">MSAQAQDTVPTPREVLDRAFGRMLAIDMNGFADMWAEDGVLDCPFNPPGVPRRFEGREQIRQFLIMGQENSRLQLEAIENVVVHETTDPEVIIAELDGHGSVKGSGKPYRTKYCEVLRVRAGQIVLYRHYQEQLIEQD</sequence>
<dbReference type="EMBL" id="SLWS01000002">
    <property type="protein sequence ID" value="TCO62324.1"/>
    <property type="molecule type" value="Genomic_DNA"/>
</dbReference>
<name>A0A4R2JRY7_9PSEU</name>
<evidence type="ECO:0000313" key="2">
    <source>
        <dbReference type="EMBL" id="TCO62324.1"/>
    </source>
</evidence>
<dbReference type="GO" id="GO:0016853">
    <property type="term" value="F:isomerase activity"/>
    <property type="evidence" value="ECO:0007669"/>
    <property type="project" value="UniProtKB-KW"/>
</dbReference>
<proteinExistence type="predicted"/>
<dbReference type="SUPFAM" id="SSF54427">
    <property type="entry name" value="NTF2-like"/>
    <property type="match status" value="1"/>
</dbReference>
<keyword evidence="3" id="KW-1185">Reference proteome</keyword>
<keyword evidence="2" id="KW-0413">Isomerase</keyword>
<evidence type="ECO:0000259" key="1">
    <source>
        <dbReference type="Pfam" id="PF12680"/>
    </source>
</evidence>
<reference evidence="2 3" key="1">
    <citation type="submission" date="2019-03" db="EMBL/GenBank/DDBJ databases">
        <title>Genomic Encyclopedia of Type Strains, Phase IV (KMG-IV): sequencing the most valuable type-strain genomes for metagenomic binning, comparative biology and taxonomic classification.</title>
        <authorList>
            <person name="Goeker M."/>
        </authorList>
    </citation>
    <scope>NUCLEOTIDE SEQUENCE [LARGE SCALE GENOMIC DNA]</scope>
    <source>
        <strain evidence="2 3">DSM 45934</strain>
    </source>
</reference>
<gene>
    <name evidence="2" type="ORF">EV192_102461</name>
</gene>
<dbReference type="AlphaFoldDB" id="A0A4R2JRY7"/>
<dbReference type="RefSeq" id="WP_132114010.1">
    <property type="nucleotide sequence ID" value="NZ_SLWS01000002.1"/>
</dbReference>
<dbReference type="OrthoDB" id="3681559at2"/>
<evidence type="ECO:0000313" key="3">
    <source>
        <dbReference type="Proteomes" id="UP000295680"/>
    </source>
</evidence>
<feature type="domain" description="SnoaL-like" evidence="1">
    <location>
        <begin position="25"/>
        <end position="126"/>
    </location>
</feature>
<accession>A0A4R2JRY7</accession>
<organism evidence="2 3">
    <name type="scientific">Actinocrispum wychmicini</name>
    <dbReference type="NCBI Taxonomy" id="1213861"/>
    <lineage>
        <taxon>Bacteria</taxon>
        <taxon>Bacillati</taxon>
        <taxon>Actinomycetota</taxon>
        <taxon>Actinomycetes</taxon>
        <taxon>Pseudonocardiales</taxon>
        <taxon>Pseudonocardiaceae</taxon>
        <taxon>Actinocrispum</taxon>
    </lineage>
</organism>